<dbReference type="Proteomes" id="UP001164746">
    <property type="component" value="Chromosome 4"/>
</dbReference>
<organism evidence="2 3">
    <name type="scientific">Mya arenaria</name>
    <name type="common">Soft-shell clam</name>
    <dbReference type="NCBI Taxonomy" id="6604"/>
    <lineage>
        <taxon>Eukaryota</taxon>
        <taxon>Metazoa</taxon>
        <taxon>Spiralia</taxon>
        <taxon>Lophotrochozoa</taxon>
        <taxon>Mollusca</taxon>
        <taxon>Bivalvia</taxon>
        <taxon>Autobranchia</taxon>
        <taxon>Heteroconchia</taxon>
        <taxon>Euheterodonta</taxon>
        <taxon>Imparidentia</taxon>
        <taxon>Neoheterodontei</taxon>
        <taxon>Myida</taxon>
        <taxon>Myoidea</taxon>
        <taxon>Myidae</taxon>
        <taxon>Mya</taxon>
    </lineage>
</organism>
<evidence type="ECO:0000313" key="3">
    <source>
        <dbReference type="Proteomes" id="UP001164746"/>
    </source>
</evidence>
<sequence>MEKKRSHETAKTNSRSCQHNHGKIQTDNEEVTSPPSPINEEDEGYASPDILKVEDRPTTASSGRKSALNSSFSRPPSRRLDNRPSSTRSTFEHIPGTRPASRRKPSSQCGKTHLGVNMCEVGESVSALLERRKSYIVSNRIVINTQRAQFGQQKHTKWENLENLVMFKKDLSQKGSKSASNRERVYNYHHVGNRKYVPDMLPK</sequence>
<proteinExistence type="predicted"/>
<evidence type="ECO:0000313" key="2">
    <source>
        <dbReference type="EMBL" id="WAR03851.1"/>
    </source>
</evidence>
<feature type="compositionally biased region" description="Polar residues" evidence="1">
    <location>
        <begin position="11"/>
        <end position="25"/>
    </location>
</feature>
<reference evidence="2" key="1">
    <citation type="submission" date="2022-11" db="EMBL/GenBank/DDBJ databases">
        <title>Centuries of genome instability and evolution in soft-shell clam transmissible cancer (bioRxiv).</title>
        <authorList>
            <person name="Hart S.F.M."/>
            <person name="Yonemitsu M.A."/>
            <person name="Giersch R.M."/>
            <person name="Beal B.F."/>
            <person name="Arriagada G."/>
            <person name="Davis B.W."/>
            <person name="Ostrander E.A."/>
            <person name="Goff S.P."/>
            <person name="Metzger M.J."/>
        </authorList>
    </citation>
    <scope>NUCLEOTIDE SEQUENCE</scope>
    <source>
        <strain evidence="2">MELC-2E11</strain>
        <tissue evidence="2">Siphon/mantle</tissue>
    </source>
</reference>
<name>A0ABY7E9M9_MYAAR</name>
<feature type="compositionally biased region" description="Basic and acidic residues" evidence="1">
    <location>
        <begin position="1"/>
        <end position="10"/>
    </location>
</feature>
<keyword evidence="3" id="KW-1185">Reference proteome</keyword>
<protein>
    <submittedName>
        <fullName evidence="2">Uncharacterized protein</fullName>
    </submittedName>
</protein>
<feature type="compositionally biased region" description="Polar residues" evidence="1">
    <location>
        <begin position="58"/>
        <end position="74"/>
    </location>
</feature>
<feature type="region of interest" description="Disordered" evidence="1">
    <location>
        <begin position="1"/>
        <end position="111"/>
    </location>
</feature>
<dbReference type="EMBL" id="CP111015">
    <property type="protein sequence ID" value="WAR03851.1"/>
    <property type="molecule type" value="Genomic_DNA"/>
</dbReference>
<gene>
    <name evidence="2" type="ORF">MAR_010409</name>
</gene>
<accession>A0ABY7E9M9</accession>
<evidence type="ECO:0000256" key="1">
    <source>
        <dbReference type="SAM" id="MobiDB-lite"/>
    </source>
</evidence>